<comment type="caution">
    <text evidence="1">The sequence shown here is derived from an EMBL/GenBank/DDBJ whole genome shotgun (WGS) entry which is preliminary data.</text>
</comment>
<accession>A0A8J4Y566</accession>
<keyword evidence="2" id="KW-1185">Reference proteome</keyword>
<proteinExistence type="predicted"/>
<reference evidence="1" key="1">
    <citation type="submission" date="2020-07" db="EMBL/GenBank/DDBJ databases">
        <title>The High-quality genome of the commercially important snow crab, Chionoecetes opilio.</title>
        <authorList>
            <person name="Jeong J.-H."/>
            <person name="Ryu S."/>
        </authorList>
    </citation>
    <scope>NUCLEOTIDE SEQUENCE</scope>
    <source>
        <strain evidence="1">MADBK_172401_WGS</strain>
        <tissue evidence="1">Digestive gland</tissue>
    </source>
</reference>
<name>A0A8J4Y566_CHIOP</name>
<dbReference type="AlphaFoldDB" id="A0A8J4Y566"/>
<dbReference type="PANTHER" id="PTHR46113:SF1">
    <property type="entry name" value="PEPTIDASE M17 LEUCYL AMINOPEPTIDASE N-TERMINAL DOMAIN-CONTAINING PROTEIN"/>
    <property type="match status" value="1"/>
</dbReference>
<sequence>MAKLLYSIKICLLDHQIGNLPPGTITTRHQVPKLREFVHFATLIYSNWWMTCSSATDAPWNDLKLIQCLSKYEAVNQIVSNSAVRAFRRHLWYLTTEMVPLALFSTKMPADERRALASSLLAIKPDEKLLAPQNRFGMGFGKPKFPDDISATTTLAQLVGPDSWYTFHLLQLDDSFLTEPVEKWPDHPAFQTSAAHILAINVINDCAERGVKLSADFTASAKSEEHYQNVLQVVEQDRNMKSNLRKRSLEPL</sequence>
<dbReference type="OrthoDB" id="8656145at2759"/>
<dbReference type="EMBL" id="JACEEZ010011499">
    <property type="protein sequence ID" value="KAG0721225.1"/>
    <property type="molecule type" value="Genomic_DNA"/>
</dbReference>
<evidence type="ECO:0000313" key="1">
    <source>
        <dbReference type="EMBL" id="KAG0721225.1"/>
    </source>
</evidence>
<dbReference type="Proteomes" id="UP000770661">
    <property type="component" value="Unassembled WGS sequence"/>
</dbReference>
<evidence type="ECO:0000313" key="2">
    <source>
        <dbReference type="Proteomes" id="UP000770661"/>
    </source>
</evidence>
<protein>
    <submittedName>
        <fullName evidence="1">Uncharacterized protein</fullName>
    </submittedName>
</protein>
<dbReference type="PANTHER" id="PTHR46113">
    <property type="entry name" value="SNAC DOMAIN-CONTAINING PROTEIN"/>
    <property type="match status" value="1"/>
</dbReference>
<organism evidence="1 2">
    <name type="scientific">Chionoecetes opilio</name>
    <name type="common">Atlantic snow crab</name>
    <name type="synonym">Cancer opilio</name>
    <dbReference type="NCBI Taxonomy" id="41210"/>
    <lineage>
        <taxon>Eukaryota</taxon>
        <taxon>Metazoa</taxon>
        <taxon>Ecdysozoa</taxon>
        <taxon>Arthropoda</taxon>
        <taxon>Crustacea</taxon>
        <taxon>Multicrustacea</taxon>
        <taxon>Malacostraca</taxon>
        <taxon>Eumalacostraca</taxon>
        <taxon>Eucarida</taxon>
        <taxon>Decapoda</taxon>
        <taxon>Pleocyemata</taxon>
        <taxon>Brachyura</taxon>
        <taxon>Eubrachyura</taxon>
        <taxon>Majoidea</taxon>
        <taxon>Majidae</taxon>
        <taxon>Chionoecetes</taxon>
    </lineage>
</organism>
<gene>
    <name evidence="1" type="ORF">GWK47_046885</name>
</gene>